<dbReference type="AlphaFoldDB" id="A0A0A9CGR2"/>
<evidence type="ECO:0000313" key="1">
    <source>
        <dbReference type="EMBL" id="JAD73613.1"/>
    </source>
</evidence>
<proteinExistence type="predicted"/>
<reference evidence="1" key="1">
    <citation type="submission" date="2014-09" db="EMBL/GenBank/DDBJ databases">
        <authorList>
            <person name="Magalhaes I.L.F."/>
            <person name="Oliveira U."/>
            <person name="Santos F.R."/>
            <person name="Vidigal T.H.D.A."/>
            <person name="Brescovit A.D."/>
            <person name="Santos A.J."/>
        </authorList>
    </citation>
    <scope>NUCLEOTIDE SEQUENCE</scope>
    <source>
        <tissue evidence="1">Shoot tissue taken approximately 20 cm above the soil surface</tissue>
    </source>
</reference>
<name>A0A0A9CGR2_ARUDO</name>
<dbReference type="EMBL" id="GBRH01224282">
    <property type="protein sequence ID" value="JAD73613.1"/>
    <property type="molecule type" value="Transcribed_RNA"/>
</dbReference>
<protein>
    <submittedName>
        <fullName evidence="1">Uncharacterized protein</fullName>
    </submittedName>
</protein>
<accession>A0A0A9CGR2</accession>
<reference evidence="1" key="2">
    <citation type="journal article" date="2015" name="Data Brief">
        <title>Shoot transcriptome of the giant reed, Arundo donax.</title>
        <authorList>
            <person name="Barrero R.A."/>
            <person name="Guerrero F.D."/>
            <person name="Moolhuijzen P."/>
            <person name="Goolsby J.A."/>
            <person name="Tidwell J."/>
            <person name="Bellgard S.E."/>
            <person name="Bellgard M.I."/>
        </authorList>
    </citation>
    <scope>NUCLEOTIDE SEQUENCE</scope>
    <source>
        <tissue evidence="1">Shoot tissue taken approximately 20 cm above the soil surface</tissue>
    </source>
</reference>
<sequence>MRVAPDAGILIEVDDVVAGQVLEYEPVLVHEPRLEVGDEELDLALESTSGDEEGDEHVAEVVPRVGSEAVHREHHGRDGVPGGALRHRRRLGGVQRPDRDLVDVLQVLTGLVPDAPFLAVPTDDGWDVEDGAVGSDSTRVAKHLADVISRVGEVADWLAWRTCRFDVGIFIIASLINFFPDKLFLHPVTCIDHCFFPWLVSLCQITRRRRRRPRSSHGFLIGTHGRRRR</sequence>
<organism evidence="1">
    <name type="scientific">Arundo donax</name>
    <name type="common">Giant reed</name>
    <name type="synonym">Donax arundinaceus</name>
    <dbReference type="NCBI Taxonomy" id="35708"/>
    <lineage>
        <taxon>Eukaryota</taxon>
        <taxon>Viridiplantae</taxon>
        <taxon>Streptophyta</taxon>
        <taxon>Embryophyta</taxon>
        <taxon>Tracheophyta</taxon>
        <taxon>Spermatophyta</taxon>
        <taxon>Magnoliopsida</taxon>
        <taxon>Liliopsida</taxon>
        <taxon>Poales</taxon>
        <taxon>Poaceae</taxon>
        <taxon>PACMAD clade</taxon>
        <taxon>Arundinoideae</taxon>
        <taxon>Arundineae</taxon>
        <taxon>Arundo</taxon>
    </lineage>
</organism>